<dbReference type="PANTHER" id="PTHR42718:SF46">
    <property type="entry name" value="BLR6921 PROTEIN"/>
    <property type="match status" value="1"/>
</dbReference>
<comment type="subcellular location">
    <subcellularLocation>
        <location evidence="1">Cell membrane</location>
        <topology evidence="1">Multi-pass membrane protein</topology>
    </subcellularLocation>
</comment>
<feature type="transmembrane region" description="Helical" evidence="7">
    <location>
        <begin position="344"/>
        <end position="364"/>
    </location>
</feature>
<feature type="domain" description="Major facilitator superfamily (MFS) profile" evidence="8">
    <location>
        <begin position="23"/>
        <end position="391"/>
    </location>
</feature>
<evidence type="ECO:0000256" key="2">
    <source>
        <dbReference type="ARBA" id="ARBA00022448"/>
    </source>
</evidence>
<name>A0ABS9ITZ5_9ACTN</name>
<keyword evidence="4 7" id="KW-0812">Transmembrane</keyword>
<dbReference type="RefSeq" id="WP_236998282.1">
    <property type="nucleotide sequence ID" value="NZ_JAKKOR010000008.1"/>
</dbReference>
<feature type="transmembrane region" description="Helical" evidence="7">
    <location>
        <begin position="61"/>
        <end position="81"/>
    </location>
</feature>
<sequence>MSWTDRADEVSVTGAYRQSTLPVVFVLAAVQFTIIVDETAIALLAPSVARDLDLGDQARHLLVTPFAAAFVVMLPGTVVALRRVDPRRALPWAASAFAVSAAAGALTPTAASLIAARAMQGATAAVTTTCVLAALHLATANASTRARDFAVFSTVSGAGAIAALVVAAPLATVSWRWCFWAVGVAATVCTIGWLVASQPRADRGVGLRSARLSTTNGGLFGYAAIVAANAILAASVITVSFALQQDHGWTPVAAGLGFLPLNAAAAAGAITVARGSSTPPGVRRLLVCAFAALAVGCAALAGAPGTSTAIIVATVPIGFGVGVAFPLVNGHILAGRGDETLNRAAGLGMAQQIGLGIGALAAAAHSDLTLVILAGMVAAAVATTVVWTRRR</sequence>
<organism evidence="9 10">
    <name type="scientific">Gordonia liuliyuniae</name>
    <dbReference type="NCBI Taxonomy" id="2911517"/>
    <lineage>
        <taxon>Bacteria</taxon>
        <taxon>Bacillati</taxon>
        <taxon>Actinomycetota</taxon>
        <taxon>Actinomycetes</taxon>
        <taxon>Mycobacteriales</taxon>
        <taxon>Gordoniaceae</taxon>
        <taxon>Gordonia</taxon>
    </lineage>
</organism>
<dbReference type="InterPro" id="IPR020846">
    <property type="entry name" value="MFS_dom"/>
</dbReference>
<dbReference type="Proteomes" id="UP001200110">
    <property type="component" value="Unassembled WGS sequence"/>
</dbReference>
<evidence type="ECO:0000259" key="8">
    <source>
        <dbReference type="PROSITE" id="PS50850"/>
    </source>
</evidence>
<evidence type="ECO:0000256" key="5">
    <source>
        <dbReference type="ARBA" id="ARBA00022989"/>
    </source>
</evidence>
<evidence type="ECO:0000256" key="7">
    <source>
        <dbReference type="SAM" id="Phobius"/>
    </source>
</evidence>
<gene>
    <name evidence="9" type="ORF">L5G33_11265</name>
</gene>
<dbReference type="EMBL" id="JAKKOR010000008">
    <property type="protein sequence ID" value="MCF8589040.1"/>
    <property type="molecule type" value="Genomic_DNA"/>
</dbReference>
<evidence type="ECO:0000256" key="3">
    <source>
        <dbReference type="ARBA" id="ARBA00022475"/>
    </source>
</evidence>
<feature type="transmembrane region" description="Helical" evidence="7">
    <location>
        <begin position="249"/>
        <end position="273"/>
    </location>
</feature>
<dbReference type="PROSITE" id="PS50850">
    <property type="entry name" value="MFS"/>
    <property type="match status" value="1"/>
</dbReference>
<accession>A0ABS9ITZ5</accession>
<feature type="transmembrane region" description="Helical" evidence="7">
    <location>
        <begin position="370"/>
        <end position="388"/>
    </location>
</feature>
<dbReference type="Pfam" id="PF07690">
    <property type="entry name" value="MFS_1"/>
    <property type="match status" value="1"/>
</dbReference>
<comment type="caution">
    <text evidence="9">The sequence shown here is derived from an EMBL/GenBank/DDBJ whole genome shotgun (WGS) entry which is preliminary data.</text>
</comment>
<evidence type="ECO:0000256" key="1">
    <source>
        <dbReference type="ARBA" id="ARBA00004651"/>
    </source>
</evidence>
<feature type="transmembrane region" description="Helical" evidence="7">
    <location>
        <begin position="309"/>
        <end position="332"/>
    </location>
</feature>
<proteinExistence type="predicted"/>
<keyword evidence="6 7" id="KW-0472">Membrane</keyword>
<evidence type="ECO:0000313" key="10">
    <source>
        <dbReference type="Proteomes" id="UP001200110"/>
    </source>
</evidence>
<feature type="transmembrane region" description="Helical" evidence="7">
    <location>
        <begin position="122"/>
        <end position="142"/>
    </location>
</feature>
<feature type="transmembrane region" description="Helical" evidence="7">
    <location>
        <begin position="149"/>
        <end position="171"/>
    </location>
</feature>
<dbReference type="SUPFAM" id="SSF103473">
    <property type="entry name" value="MFS general substrate transporter"/>
    <property type="match status" value="1"/>
</dbReference>
<keyword evidence="5 7" id="KW-1133">Transmembrane helix</keyword>
<feature type="transmembrane region" description="Helical" evidence="7">
    <location>
        <begin position="285"/>
        <end position="303"/>
    </location>
</feature>
<dbReference type="InterPro" id="IPR011701">
    <property type="entry name" value="MFS"/>
</dbReference>
<reference evidence="9 10" key="1">
    <citation type="submission" date="2022-01" db="EMBL/GenBank/DDBJ databases">
        <authorList>
            <person name="Huang Y."/>
        </authorList>
    </citation>
    <scope>NUCLEOTIDE SEQUENCE [LARGE SCALE GENOMIC DNA]</scope>
    <source>
        <strain evidence="9 10">HY366</strain>
    </source>
</reference>
<keyword evidence="3" id="KW-1003">Cell membrane</keyword>
<feature type="transmembrane region" description="Helical" evidence="7">
    <location>
        <begin position="93"/>
        <end position="116"/>
    </location>
</feature>
<evidence type="ECO:0000256" key="6">
    <source>
        <dbReference type="ARBA" id="ARBA00023136"/>
    </source>
</evidence>
<feature type="transmembrane region" description="Helical" evidence="7">
    <location>
        <begin position="177"/>
        <end position="196"/>
    </location>
</feature>
<evidence type="ECO:0000256" key="4">
    <source>
        <dbReference type="ARBA" id="ARBA00022692"/>
    </source>
</evidence>
<feature type="transmembrane region" description="Helical" evidence="7">
    <location>
        <begin position="21"/>
        <end position="49"/>
    </location>
</feature>
<dbReference type="InterPro" id="IPR036259">
    <property type="entry name" value="MFS_trans_sf"/>
</dbReference>
<keyword evidence="10" id="KW-1185">Reference proteome</keyword>
<keyword evidence="2" id="KW-0813">Transport</keyword>
<dbReference type="PANTHER" id="PTHR42718">
    <property type="entry name" value="MAJOR FACILITATOR SUPERFAMILY MULTIDRUG TRANSPORTER MFSC"/>
    <property type="match status" value="1"/>
</dbReference>
<evidence type="ECO:0000313" key="9">
    <source>
        <dbReference type="EMBL" id="MCF8589040.1"/>
    </source>
</evidence>
<dbReference type="Gene3D" id="1.20.1250.20">
    <property type="entry name" value="MFS general substrate transporter like domains"/>
    <property type="match status" value="1"/>
</dbReference>
<protein>
    <submittedName>
        <fullName evidence="9">MFS transporter</fullName>
    </submittedName>
</protein>
<feature type="transmembrane region" description="Helical" evidence="7">
    <location>
        <begin position="217"/>
        <end position="243"/>
    </location>
</feature>